<protein>
    <submittedName>
        <fullName evidence="1">Uncharacterized protein</fullName>
    </submittedName>
</protein>
<evidence type="ECO:0000313" key="1">
    <source>
        <dbReference type="EMBL" id="TDK26216.1"/>
    </source>
</evidence>
<dbReference type="Proteomes" id="UP000294796">
    <property type="component" value="Unassembled WGS sequence"/>
</dbReference>
<dbReference type="AlphaFoldDB" id="A0A4R5TYC0"/>
<evidence type="ECO:0000313" key="2">
    <source>
        <dbReference type="Proteomes" id="UP000294796"/>
    </source>
</evidence>
<dbReference type="EMBL" id="SMTF01000003">
    <property type="protein sequence ID" value="TDK26216.1"/>
    <property type="molecule type" value="Genomic_DNA"/>
</dbReference>
<dbReference type="OrthoDB" id="7059833at2"/>
<accession>A0A4R5TYC0</accession>
<dbReference type="RefSeq" id="WP_133321249.1">
    <property type="nucleotide sequence ID" value="NZ_SMTF01000003.1"/>
</dbReference>
<sequence length="248" mass="27735">MGWGNGTDIHQVLPPYDLTHRPSTDGPAEVGQIVCTVVPEFGHPLMVFDAQRSDQIAHGSVSGAIRTLDHRCDYRPKPERLPVFKIGLGECEELLAIRSKMRPCVVLAIAEGIPDKHLPGTEVNIARPAFQRSSFLVAPAYSVSTHRDRRAIVPTIAARAECLMYPNLMLLPTSGGYLPHESVVRLDRAFWTTLPPPTELYQLSLSVERRAIMANQWRVMRGETPDADYVEMVELLREELAEAHRIPQ</sequence>
<proteinExistence type="predicted"/>
<organism evidence="1 2">
    <name type="scientific">Luteimonas aestuarii</name>
    <dbReference type="NCBI Taxonomy" id="453837"/>
    <lineage>
        <taxon>Bacteria</taxon>
        <taxon>Pseudomonadati</taxon>
        <taxon>Pseudomonadota</taxon>
        <taxon>Gammaproteobacteria</taxon>
        <taxon>Lysobacterales</taxon>
        <taxon>Lysobacteraceae</taxon>
        <taxon>Luteimonas</taxon>
    </lineage>
</organism>
<reference evidence="1 2" key="1">
    <citation type="submission" date="2019-03" db="EMBL/GenBank/DDBJ databases">
        <title>Luteimonas zhaokaii sp.nov., isolated from the rectal contents of Plateau pika in Yushu, Qinghai Province, China.</title>
        <authorList>
            <person name="Zhang G."/>
        </authorList>
    </citation>
    <scope>NUCLEOTIDE SEQUENCE [LARGE SCALE GENOMIC DNA]</scope>
    <source>
        <strain evidence="1 2">B9</strain>
    </source>
</reference>
<name>A0A4R5TYC0_9GAMM</name>
<gene>
    <name evidence="1" type="ORF">E2F46_06355</name>
</gene>
<comment type="caution">
    <text evidence="1">The sequence shown here is derived from an EMBL/GenBank/DDBJ whole genome shotgun (WGS) entry which is preliminary data.</text>
</comment>
<keyword evidence="2" id="KW-1185">Reference proteome</keyword>